<dbReference type="InterPro" id="IPR010622">
    <property type="entry name" value="FAST_Leu-rich"/>
</dbReference>
<evidence type="ECO:0000256" key="3">
    <source>
        <dbReference type="ARBA" id="ARBA00023128"/>
    </source>
</evidence>
<dbReference type="InterPro" id="IPR050870">
    <property type="entry name" value="FAST_kinase"/>
</dbReference>
<reference evidence="9" key="2">
    <citation type="submission" date="2025-08" db="UniProtKB">
        <authorList>
            <consortium name="Ensembl"/>
        </authorList>
    </citation>
    <scope>IDENTIFICATION</scope>
</reference>
<evidence type="ECO:0000256" key="2">
    <source>
        <dbReference type="ARBA" id="ARBA00022946"/>
    </source>
</evidence>
<proteinExistence type="inferred from homology"/>
<reference evidence="10" key="1">
    <citation type="submission" date="2013-10" db="EMBL/GenBank/DDBJ databases">
        <authorList>
            <person name="Schartl M."/>
            <person name="Warren W."/>
        </authorList>
    </citation>
    <scope>NUCLEOTIDE SEQUENCE [LARGE SCALE GENOMIC DNA]</scope>
    <source>
        <strain evidence="10">female</strain>
    </source>
</reference>
<keyword evidence="3" id="KW-0496">Mitochondrion</keyword>
<dbReference type="EMBL" id="AYCK01006495">
    <property type="status" value="NOT_ANNOTATED_CDS"/>
    <property type="molecule type" value="Genomic_DNA"/>
</dbReference>
<evidence type="ECO:0000256" key="5">
    <source>
        <dbReference type="ARBA" id="ARBA00040471"/>
    </source>
</evidence>
<dbReference type="InterPro" id="IPR013579">
    <property type="entry name" value="FAST_2"/>
</dbReference>
<dbReference type="Pfam" id="PF06743">
    <property type="entry name" value="FAST_1"/>
    <property type="match status" value="1"/>
</dbReference>
<accession>A0A096LWP1</accession>
<evidence type="ECO:0000313" key="10">
    <source>
        <dbReference type="Proteomes" id="UP000028760"/>
    </source>
</evidence>
<dbReference type="GO" id="GO:0005759">
    <property type="term" value="C:mitochondrial matrix"/>
    <property type="evidence" value="ECO:0007669"/>
    <property type="project" value="UniProtKB-SubCell"/>
</dbReference>
<name>A0A096LWP1_POEFO</name>
<evidence type="ECO:0000256" key="6">
    <source>
        <dbReference type="ARBA" id="ARBA00042265"/>
    </source>
</evidence>
<evidence type="ECO:0000256" key="4">
    <source>
        <dbReference type="ARBA" id="ARBA00038281"/>
    </source>
</evidence>
<keyword evidence="2" id="KW-0809">Transit peptide</keyword>
<dbReference type="InterPro" id="IPR013584">
    <property type="entry name" value="RAP"/>
</dbReference>
<protein>
    <recommendedName>
        <fullName evidence="5">FAST kinase domain-containing protein 4</fullName>
    </recommendedName>
    <alternativeName>
        <fullName evidence="7">Protein TBRG4</fullName>
    </alternativeName>
    <alternativeName>
        <fullName evidence="6">Transforming growth factor beta regulator 4</fullName>
    </alternativeName>
</protein>
<sequence length="636" mass="71280">MANRLLGRCAHLICKSSSQAAATGTAVRFQPPLGGPVEVPRVRNWLWVTERLFCEWTATKDEPHHNVLVRTHLYEMIEKVSAPDEVLSAWEQYGGSGNQAAASLVKWTQLMLKAKEKFTGDQDEVLTDSRLVEMMSTLSKDVSSVWNGNLVSVLRSLWIMKIPTSHPVMGSVQTEVRWRVRRLSYKQLGFLIDWGVARKAPQDVAIVNAALKQLELRWTEIADAKTVSALISKGEHMTPALVDRLEDKALELSEGFSAEDIRKVCVALAAQNRRSIPLLRAVSYHLLQKPSSEFTTPLIMDLAFAYGKLNFNQSQVFQRMASELLPRVPELSSTDVTRCAKSLGFLKWLHIPLFEAFAEHYTAKSEKYSTFQLCNLLMTFARLGFQPTKGEEFYRKVHVVLKESLASLEPFLQTDVVWSLCVLQQAKPDYLIPMTQTNLMFIFFVEGSPARVESYRLKLLHVAATLVLEHPGSSDAVPSLSVLSVSATNSSLSKLQSSLREALQSLFGGTTGALRTGVDTVYGWTIADGEIVVDCDNKPVDMTNLKAPHLPSGGGTQDLPAETRRPEVISWEFPNFGSKSRDLLGRFVMMKRHLQLAGFILVEVPFYEWLELKTEWQKLAYLKDKMGKAVAEDMAK</sequence>
<comment type="subcellular location">
    <subcellularLocation>
        <location evidence="1">Mitochondrion matrix</location>
    </subcellularLocation>
</comment>
<dbReference type="Pfam" id="PF08368">
    <property type="entry name" value="FAST_2"/>
    <property type="match status" value="1"/>
</dbReference>
<dbReference type="PROSITE" id="PS51286">
    <property type="entry name" value="RAP"/>
    <property type="match status" value="1"/>
</dbReference>
<dbReference type="AlphaFoldDB" id="A0A096LWP1"/>
<dbReference type="GO" id="GO:0000963">
    <property type="term" value="P:mitochondrial RNA processing"/>
    <property type="evidence" value="ECO:0007669"/>
    <property type="project" value="TreeGrafter"/>
</dbReference>
<dbReference type="Pfam" id="PF08373">
    <property type="entry name" value="RAP"/>
    <property type="match status" value="1"/>
</dbReference>
<dbReference type="GO" id="GO:0003723">
    <property type="term" value="F:RNA binding"/>
    <property type="evidence" value="ECO:0007669"/>
    <property type="project" value="TreeGrafter"/>
</dbReference>
<dbReference type="Proteomes" id="UP000028760">
    <property type="component" value="Unassembled WGS sequence"/>
</dbReference>
<dbReference type="PANTHER" id="PTHR21228">
    <property type="entry name" value="FAST LEU-RICH DOMAIN-CONTAINING"/>
    <property type="match status" value="1"/>
</dbReference>
<dbReference type="CDD" id="cd23739">
    <property type="entry name" value="TBRG4-like_N"/>
    <property type="match status" value="1"/>
</dbReference>
<evidence type="ECO:0000259" key="8">
    <source>
        <dbReference type="PROSITE" id="PS51286"/>
    </source>
</evidence>
<dbReference type="SMART" id="SM00952">
    <property type="entry name" value="RAP"/>
    <property type="match status" value="1"/>
</dbReference>
<dbReference type="GO" id="GO:0035770">
    <property type="term" value="C:ribonucleoprotein granule"/>
    <property type="evidence" value="ECO:0007669"/>
    <property type="project" value="TreeGrafter"/>
</dbReference>
<evidence type="ECO:0000256" key="7">
    <source>
        <dbReference type="ARBA" id="ARBA00043220"/>
    </source>
</evidence>
<dbReference type="GO" id="GO:0044528">
    <property type="term" value="P:regulation of mitochondrial mRNA stability"/>
    <property type="evidence" value="ECO:0007669"/>
    <property type="project" value="InterPro"/>
</dbReference>
<feature type="domain" description="RAP" evidence="8">
    <location>
        <begin position="571"/>
        <end position="624"/>
    </location>
</feature>
<dbReference type="Ensembl" id="ENSPFOT00000029957.1">
    <property type="protein sequence ID" value="ENSPFOP00000023582.1"/>
    <property type="gene ID" value="ENSPFOG00000017918.2"/>
</dbReference>
<keyword evidence="10" id="KW-1185">Reference proteome</keyword>
<organism evidence="9 10">
    <name type="scientific">Poecilia formosa</name>
    <name type="common">Amazon molly</name>
    <name type="synonym">Limia formosa</name>
    <dbReference type="NCBI Taxonomy" id="48698"/>
    <lineage>
        <taxon>Eukaryota</taxon>
        <taxon>Metazoa</taxon>
        <taxon>Chordata</taxon>
        <taxon>Craniata</taxon>
        <taxon>Vertebrata</taxon>
        <taxon>Euteleostomi</taxon>
        <taxon>Actinopterygii</taxon>
        <taxon>Neopterygii</taxon>
        <taxon>Teleostei</taxon>
        <taxon>Neoteleostei</taxon>
        <taxon>Acanthomorphata</taxon>
        <taxon>Ovalentaria</taxon>
        <taxon>Atherinomorphae</taxon>
        <taxon>Cyprinodontiformes</taxon>
        <taxon>Poeciliidae</taxon>
        <taxon>Poeciliinae</taxon>
        <taxon>Poecilia</taxon>
    </lineage>
</organism>
<reference evidence="9" key="3">
    <citation type="submission" date="2025-09" db="UniProtKB">
        <authorList>
            <consortium name="Ensembl"/>
        </authorList>
    </citation>
    <scope>IDENTIFICATION</scope>
</reference>
<evidence type="ECO:0000313" key="9">
    <source>
        <dbReference type="Ensembl" id="ENSPFOP00000023582.1"/>
    </source>
</evidence>
<dbReference type="GeneTree" id="ENSGT01030000234607"/>
<evidence type="ECO:0000256" key="1">
    <source>
        <dbReference type="ARBA" id="ARBA00004305"/>
    </source>
</evidence>
<comment type="similarity">
    <text evidence="4">Belongs to the FAST kinase family.</text>
</comment>
<dbReference type="PANTHER" id="PTHR21228:SF59">
    <property type="entry name" value="FAST KINASE DOMAIN-CONTAINING PROTEIN 4"/>
    <property type="match status" value="1"/>
</dbReference>